<name>E6M0X9_9ACTO</name>
<comment type="caution">
    <text evidence="1">The sequence shown here is derived from an EMBL/GenBank/DDBJ whole genome shotgun (WGS) entry which is preliminary data.</text>
</comment>
<protein>
    <submittedName>
        <fullName evidence="1">Uncharacterized protein</fullName>
    </submittedName>
</protein>
<sequence>MCEATGGPIDTKNPRFFQAIFGKSHFALTNVTKVKIDERF</sequence>
<evidence type="ECO:0000313" key="1">
    <source>
        <dbReference type="EMBL" id="EFU79609.1"/>
    </source>
</evidence>
<organism evidence="1 2">
    <name type="scientific">Mobiluncus curtisii ATCC 51333</name>
    <dbReference type="NCBI Taxonomy" id="887326"/>
    <lineage>
        <taxon>Bacteria</taxon>
        <taxon>Bacillati</taxon>
        <taxon>Actinomycetota</taxon>
        <taxon>Actinomycetes</taxon>
        <taxon>Actinomycetales</taxon>
        <taxon>Actinomycetaceae</taxon>
        <taxon>Mobiluncus</taxon>
    </lineage>
</organism>
<reference evidence="1 2" key="1">
    <citation type="submission" date="2010-12" db="EMBL/GenBank/DDBJ databases">
        <authorList>
            <person name="Muzny D."/>
            <person name="Qin X."/>
            <person name="Deng J."/>
            <person name="Jiang H."/>
            <person name="Liu Y."/>
            <person name="Qu J."/>
            <person name="Song X.-Z."/>
            <person name="Zhang L."/>
            <person name="Thornton R."/>
            <person name="Coyle M."/>
            <person name="Francisco L."/>
            <person name="Jackson L."/>
            <person name="Javaid M."/>
            <person name="Korchina V."/>
            <person name="Kovar C."/>
            <person name="Mata R."/>
            <person name="Mathew T."/>
            <person name="Ngo R."/>
            <person name="Nguyen L."/>
            <person name="Nguyen N."/>
            <person name="Okwuonu G."/>
            <person name="Ongeri F."/>
            <person name="Pham C."/>
            <person name="Simmons D."/>
            <person name="Wilczek-Boney K."/>
            <person name="Hale W."/>
            <person name="Jakkamsetti A."/>
            <person name="Pham P."/>
            <person name="Ruth R."/>
            <person name="San Lucas F."/>
            <person name="Warren J."/>
            <person name="Zhang J."/>
            <person name="Zhao Z."/>
            <person name="Zhou C."/>
            <person name="Zhu D."/>
            <person name="Lee S."/>
            <person name="Bess C."/>
            <person name="Blankenburg K."/>
            <person name="Forbes L."/>
            <person name="Fu Q."/>
            <person name="Gubbala S."/>
            <person name="Hirani K."/>
            <person name="Jayaseelan J.C."/>
            <person name="Lara F."/>
            <person name="Munidasa M."/>
            <person name="Palculict T."/>
            <person name="Patil S."/>
            <person name="Pu L.-L."/>
            <person name="Saada N."/>
            <person name="Tang L."/>
            <person name="Weissenberger G."/>
            <person name="Zhu Y."/>
            <person name="Hemphill L."/>
            <person name="Shang Y."/>
            <person name="Youmans B."/>
            <person name="Ayvaz T."/>
            <person name="Ross M."/>
            <person name="Santibanez J."/>
            <person name="Aqrawi P."/>
            <person name="Gross S."/>
            <person name="Joshi V."/>
            <person name="Fowler G."/>
            <person name="Nazareth L."/>
            <person name="Reid J."/>
            <person name="Worley K."/>
            <person name="Petrosino J."/>
            <person name="Highlander S."/>
            <person name="Gibbs R."/>
        </authorList>
    </citation>
    <scope>NUCLEOTIDE SEQUENCE [LARGE SCALE GENOMIC DNA]</scope>
    <source>
        <strain evidence="1 2">ATCC 51333</strain>
    </source>
</reference>
<dbReference type="HOGENOM" id="CLU_3292537_0_0_11"/>
<dbReference type="AlphaFoldDB" id="E6M0X9"/>
<gene>
    <name evidence="1" type="ORF">HMPREF0388_1712</name>
</gene>
<evidence type="ECO:0000313" key="2">
    <source>
        <dbReference type="Proteomes" id="UP000005573"/>
    </source>
</evidence>
<accession>E6M0X9</accession>
<proteinExistence type="predicted"/>
<dbReference type="EMBL" id="AEPY01000011">
    <property type="protein sequence ID" value="EFU79609.1"/>
    <property type="molecule type" value="Genomic_DNA"/>
</dbReference>
<dbReference type="Proteomes" id="UP000005573">
    <property type="component" value="Unassembled WGS sequence"/>
</dbReference>